<dbReference type="EMBL" id="CP074133">
    <property type="protein sequence ID" value="QUX25271.1"/>
    <property type="molecule type" value="Genomic_DNA"/>
</dbReference>
<proteinExistence type="predicted"/>
<name>A0ABX8BT87_9ACTN</name>
<evidence type="ECO:0000256" key="4">
    <source>
        <dbReference type="PROSITE-ProRule" id="PRU00335"/>
    </source>
</evidence>
<sequence>MGNRDPSAARPDSAEVRREVDEDTQIRPGSGAVGRLRQDARRNRTTVLRAARAVFRDRGLEATVQNVARRAGVSAATVHRRFPGRDALVRDLAEHAAAELTERFAELARTVPADLALERALRFVAAEAVATRVCAPDHRERFPERARALDEHVHRELHRLLESARAQGRISAEITDRDLRLATSAVAAAAAAEPDPERAGRAAQRLVTHFLRSFRSPG</sequence>
<dbReference type="PANTHER" id="PTHR30055">
    <property type="entry name" value="HTH-TYPE TRANSCRIPTIONAL REGULATOR RUTR"/>
    <property type="match status" value="1"/>
</dbReference>
<dbReference type="PANTHER" id="PTHR30055:SF234">
    <property type="entry name" value="HTH-TYPE TRANSCRIPTIONAL REGULATOR BETI"/>
    <property type="match status" value="1"/>
</dbReference>
<feature type="domain" description="HTH tetR-type" evidence="6">
    <location>
        <begin position="41"/>
        <end position="100"/>
    </location>
</feature>
<dbReference type="Pfam" id="PF00440">
    <property type="entry name" value="TetR_N"/>
    <property type="match status" value="1"/>
</dbReference>
<evidence type="ECO:0000256" key="2">
    <source>
        <dbReference type="ARBA" id="ARBA00023125"/>
    </source>
</evidence>
<dbReference type="InterPro" id="IPR036271">
    <property type="entry name" value="Tet_transcr_reg_TetR-rel_C_sf"/>
</dbReference>
<dbReference type="SUPFAM" id="SSF48498">
    <property type="entry name" value="Tetracyclin repressor-like, C-terminal domain"/>
    <property type="match status" value="1"/>
</dbReference>
<evidence type="ECO:0000256" key="1">
    <source>
        <dbReference type="ARBA" id="ARBA00023015"/>
    </source>
</evidence>
<evidence type="ECO:0000256" key="5">
    <source>
        <dbReference type="SAM" id="MobiDB-lite"/>
    </source>
</evidence>
<feature type="DNA-binding region" description="H-T-H motif" evidence="4">
    <location>
        <begin position="63"/>
        <end position="82"/>
    </location>
</feature>
<keyword evidence="3" id="KW-0804">Transcription</keyword>
<dbReference type="Proteomes" id="UP000676079">
    <property type="component" value="Chromosome"/>
</dbReference>
<protein>
    <submittedName>
        <fullName evidence="7">TetR/AcrR family transcriptional regulator</fullName>
    </submittedName>
</protein>
<dbReference type="PRINTS" id="PR00455">
    <property type="entry name" value="HTHTETR"/>
</dbReference>
<dbReference type="Gene3D" id="1.10.357.10">
    <property type="entry name" value="Tetracycline Repressor, domain 2"/>
    <property type="match status" value="1"/>
</dbReference>
<dbReference type="SUPFAM" id="SSF46689">
    <property type="entry name" value="Homeodomain-like"/>
    <property type="match status" value="1"/>
</dbReference>
<dbReference type="PROSITE" id="PS50977">
    <property type="entry name" value="HTH_TETR_2"/>
    <property type="match status" value="1"/>
</dbReference>
<keyword evidence="2 4" id="KW-0238">DNA-binding</keyword>
<feature type="region of interest" description="Disordered" evidence="5">
    <location>
        <begin position="1"/>
        <end position="36"/>
    </location>
</feature>
<gene>
    <name evidence="7" type="ORF">KGD84_14045</name>
</gene>
<dbReference type="InterPro" id="IPR001647">
    <property type="entry name" value="HTH_TetR"/>
</dbReference>
<dbReference type="InterPro" id="IPR009057">
    <property type="entry name" value="Homeodomain-like_sf"/>
</dbReference>
<reference evidence="7 8" key="1">
    <citation type="submission" date="2021-05" db="EMBL/GenBank/DDBJ databases">
        <title>Direct Submission.</title>
        <authorList>
            <person name="Li K."/>
            <person name="Gao J."/>
        </authorList>
    </citation>
    <scope>NUCLEOTIDE SEQUENCE [LARGE SCALE GENOMIC DNA]</scope>
    <source>
        <strain evidence="7 8">Mg02</strain>
    </source>
</reference>
<evidence type="ECO:0000313" key="7">
    <source>
        <dbReference type="EMBL" id="QUX25271.1"/>
    </source>
</evidence>
<evidence type="ECO:0000259" key="6">
    <source>
        <dbReference type="PROSITE" id="PS50977"/>
    </source>
</evidence>
<dbReference type="InterPro" id="IPR050109">
    <property type="entry name" value="HTH-type_TetR-like_transc_reg"/>
</dbReference>
<keyword evidence="1" id="KW-0805">Transcription regulation</keyword>
<organism evidence="7 8">
    <name type="scientific">Nocardiopsis changdeensis</name>
    <dbReference type="NCBI Taxonomy" id="2831969"/>
    <lineage>
        <taxon>Bacteria</taxon>
        <taxon>Bacillati</taxon>
        <taxon>Actinomycetota</taxon>
        <taxon>Actinomycetes</taxon>
        <taxon>Streptosporangiales</taxon>
        <taxon>Nocardiopsidaceae</taxon>
        <taxon>Nocardiopsis</taxon>
    </lineage>
</organism>
<keyword evidence="8" id="KW-1185">Reference proteome</keyword>
<accession>A0ABX8BT87</accession>
<evidence type="ECO:0000256" key="3">
    <source>
        <dbReference type="ARBA" id="ARBA00023163"/>
    </source>
</evidence>
<evidence type="ECO:0000313" key="8">
    <source>
        <dbReference type="Proteomes" id="UP000676079"/>
    </source>
</evidence>